<sequence>MDKDLDSLLAEIRACRICEKHLQYGARPVIHASAKARICIIAQAPGIRVHETGISFNDPSGDRLREWMGIDRDVFYDESKIAIIGMGFCFPGYDAHGGDLPPRKECAEAWQARLFATLPKFDLTLLIGSYAFNWHLKGRTKKTVSETVAAWREYTPGIIPLPHPSWRNNSWLKKNPWFAAELLPYLRRRVKKALNVSSPG</sequence>
<dbReference type="InterPro" id="IPR005122">
    <property type="entry name" value="Uracil-DNA_glycosylase-like"/>
</dbReference>
<dbReference type="CDD" id="cd10033">
    <property type="entry name" value="UDG_like"/>
    <property type="match status" value="1"/>
</dbReference>
<dbReference type="SMART" id="SM00987">
    <property type="entry name" value="UreE_C"/>
    <property type="match status" value="1"/>
</dbReference>
<dbReference type="InterPro" id="IPR047124">
    <property type="entry name" value="HI_0220.2"/>
</dbReference>
<evidence type="ECO:0000313" key="2">
    <source>
        <dbReference type="EMBL" id="NIK89047.1"/>
    </source>
</evidence>
<dbReference type="RefSeq" id="WP_167083169.1">
    <property type="nucleotide sequence ID" value="NZ_BAAADC010000001.1"/>
</dbReference>
<dbReference type="PANTHER" id="PTHR42160:SF1">
    <property type="entry name" value="URACIL-DNA GLYCOSYLASE SUPERFAMILY PROTEIN"/>
    <property type="match status" value="1"/>
</dbReference>
<accession>A0A846N1L9</accession>
<dbReference type="Pfam" id="PF03167">
    <property type="entry name" value="UDG"/>
    <property type="match status" value="1"/>
</dbReference>
<protein>
    <submittedName>
        <fullName evidence="2">Uracil-DNA glycosylase</fullName>
    </submittedName>
</protein>
<evidence type="ECO:0000259" key="1">
    <source>
        <dbReference type="SMART" id="SM00986"/>
    </source>
</evidence>
<dbReference type="Proteomes" id="UP000570514">
    <property type="component" value="Unassembled WGS sequence"/>
</dbReference>
<dbReference type="SUPFAM" id="SSF52141">
    <property type="entry name" value="Uracil-DNA glycosylase-like"/>
    <property type="match status" value="1"/>
</dbReference>
<dbReference type="PANTHER" id="PTHR42160">
    <property type="entry name" value="URACIL-DNA GLYCOSYLASE SUPERFAMILY PROTEIN"/>
    <property type="match status" value="1"/>
</dbReference>
<reference evidence="2 3" key="1">
    <citation type="submission" date="2020-03" db="EMBL/GenBank/DDBJ databases">
        <title>Genomic Encyclopedia of Type Strains, Phase IV (KMG-IV): sequencing the most valuable type-strain genomes for metagenomic binning, comparative biology and taxonomic classification.</title>
        <authorList>
            <person name="Goeker M."/>
        </authorList>
    </citation>
    <scope>NUCLEOTIDE SEQUENCE [LARGE SCALE GENOMIC DNA]</scope>
    <source>
        <strain evidence="2 3">DSM 19867</strain>
    </source>
</reference>
<evidence type="ECO:0000313" key="3">
    <source>
        <dbReference type="Proteomes" id="UP000570514"/>
    </source>
</evidence>
<dbReference type="Gene3D" id="3.40.470.10">
    <property type="entry name" value="Uracil-DNA glycosylase-like domain"/>
    <property type="match status" value="1"/>
</dbReference>
<keyword evidence="3" id="KW-1185">Reference proteome</keyword>
<name>A0A846N1L9_9PROT</name>
<dbReference type="InterPro" id="IPR036895">
    <property type="entry name" value="Uracil-DNA_glycosylase-like_sf"/>
</dbReference>
<proteinExistence type="predicted"/>
<dbReference type="EMBL" id="JAASRM010000001">
    <property type="protein sequence ID" value="NIK89047.1"/>
    <property type="molecule type" value="Genomic_DNA"/>
</dbReference>
<dbReference type="AlphaFoldDB" id="A0A846N1L9"/>
<dbReference type="SMART" id="SM00986">
    <property type="entry name" value="UDG"/>
    <property type="match status" value="1"/>
</dbReference>
<organism evidence="2 3">
    <name type="scientific">Rhizomicrobium palustre</name>
    <dbReference type="NCBI Taxonomy" id="189966"/>
    <lineage>
        <taxon>Bacteria</taxon>
        <taxon>Pseudomonadati</taxon>
        <taxon>Pseudomonadota</taxon>
        <taxon>Alphaproteobacteria</taxon>
        <taxon>Micropepsales</taxon>
        <taxon>Micropepsaceae</taxon>
        <taxon>Rhizomicrobium</taxon>
    </lineage>
</organism>
<gene>
    <name evidence="2" type="ORF">FHS83_002365</name>
</gene>
<comment type="caution">
    <text evidence="2">The sequence shown here is derived from an EMBL/GenBank/DDBJ whole genome shotgun (WGS) entry which is preliminary data.</text>
</comment>
<feature type="domain" description="Uracil-DNA glycosylase-like" evidence="1">
    <location>
        <begin position="29"/>
        <end position="187"/>
    </location>
</feature>